<dbReference type="RefSeq" id="WP_261341826.1">
    <property type="nucleotide sequence ID" value="NZ_CP021748.1"/>
</dbReference>
<dbReference type="Pfam" id="PF17765">
    <property type="entry name" value="MLTR_LBD"/>
    <property type="match status" value="1"/>
</dbReference>
<dbReference type="PROSITE" id="PS50943">
    <property type="entry name" value="HTH_CROC1"/>
    <property type="match status" value="1"/>
</dbReference>
<evidence type="ECO:0000313" key="3">
    <source>
        <dbReference type="EMBL" id="ARX83851.1"/>
    </source>
</evidence>
<dbReference type="PANTHER" id="PTHR35010">
    <property type="entry name" value="BLL4672 PROTEIN-RELATED"/>
    <property type="match status" value="1"/>
</dbReference>
<dbReference type="Pfam" id="PF13560">
    <property type="entry name" value="HTH_31"/>
    <property type="match status" value="1"/>
</dbReference>
<feature type="compositionally biased region" description="Pro residues" evidence="1">
    <location>
        <begin position="11"/>
        <end position="24"/>
    </location>
</feature>
<reference evidence="3 4" key="1">
    <citation type="submission" date="2017-05" db="EMBL/GenBank/DDBJ databases">
        <title>Streptomyces alboflavus Genome sequencing and assembly.</title>
        <authorList>
            <person name="Wang Y."/>
            <person name="Du B."/>
            <person name="Ding Y."/>
            <person name="Liu H."/>
            <person name="Hou Q."/>
            <person name="Liu K."/>
            <person name="Wang C."/>
            <person name="Yao L."/>
        </authorList>
    </citation>
    <scope>NUCLEOTIDE SEQUENCE [LARGE SCALE GENOMIC DNA]</scope>
    <source>
        <strain evidence="3 4">MDJK44</strain>
    </source>
</reference>
<dbReference type="InterPro" id="IPR041413">
    <property type="entry name" value="MLTR_LBD"/>
</dbReference>
<dbReference type="CDD" id="cd00093">
    <property type="entry name" value="HTH_XRE"/>
    <property type="match status" value="1"/>
</dbReference>
<protein>
    <submittedName>
        <fullName evidence="3">XRE family transcriptional regulator</fullName>
    </submittedName>
</protein>
<keyword evidence="4" id="KW-1185">Reference proteome</keyword>
<dbReference type="AlphaFoldDB" id="A0A1Z1WBN2"/>
<dbReference type="SMART" id="SM00530">
    <property type="entry name" value="HTH_XRE"/>
    <property type="match status" value="1"/>
</dbReference>
<dbReference type="GO" id="GO:0003677">
    <property type="term" value="F:DNA binding"/>
    <property type="evidence" value="ECO:0007669"/>
    <property type="project" value="InterPro"/>
</dbReference>
<dbReference type="SUPFAM" id="SSF47413">
    <property type="entry name" value="lambda repressor-like DNA-binding domains"/>
    <property type="match status" value="1"/>
</dbReference>
<feature type="region of interest" description="Disordered" evidence="1">
    <location>
        <begin position="1"/>
        <end position="26"/>
    </location>
</feature>
<sequence length="300" mass="33860">MTPRALDPTRAPAPPHTRTPPHPLDPAQELAAFLRTRRERLDPDDFALPGRRRARRTPGLRREEVAELAGVSTDYVVRLEQARGLRPSAQVVQALAHALRLPPAERAYLFNLAQQHPGAPDKPTTTAPAPLAHLVTDLSPHPAMLMNHRYDILAWNPEMAALLPDFDTLPPPHRNALWLCLLHPPMRDFYEDREHTLREGVAHLRAAWATHPDDQALTDLITEFATRDEDFARLWPEQDIKVNGRGEKALRHPEVGAITVHFEVLLPLEDPDQRLLIYRAADAESQAALNRLTQLSTQRP</sequence>
<feature type="domain" description="HTH cro/C1-type" evidence="2">
    <location>
        <begin position="52"/>
        <end position="106"/>
    </location>
</feature>
<evidence type="ECO:0000259" key="2">
    <source>
        <dbReference type="PROSITE" id="PS50943"/>
    </source>
</evidence>
<dbReference type="Gene3D" id="3.30.450.180">
    <property type="match status" value="1"/>
</dbReference>
<evidence type="ECO:0000256" key="1">
    <source>
        <dbReference type="SAM" id="MobiDB-lite"/>
    </source>
</evidence>
<dbReference type="PANTHER" id="PTHR35010:SF2">
    <property type="entry name" value="BLL4672 PROTEIN"/>
    <property type="match status" value="1"/>
</dbReference>
<dbReference type="EMBL" id="CP021748">
    <property type="protein sequence ID" value="ARX83851.1"/>
    <property type="molecule type" value="Genomic_DNA"/>
</dbReference>
<accession>A0A1Z1WBN2</accession>
<proteinExistence type="predicted"/>
<dbReference type="Gene3D" id="1.10.260.40">
    <property type="entry name" value="lambda repressor-like DNA-binding domains"/>
    <property type="match status" value="1"/>
</dbReference>
<dbReference type="InterPro" id="IPR001387">
    <property type="entry name" value="Cro/C1-type_HTH"/>
</dbReference>
<organism evidence="3 4">
    <name type="scientific">Streptomyces alboflavus</name>
    <dbReference type="NCBI Taxonomy" id="67267"/>
    <lineage>
        <taxon>Bacteria</taxon>
        <taxon>Bacillati</taxon>
        <taxon>Actinomycetota</taxon>
        <taxon>Actinomycetes</taxon>
        <taxon>Kitasatosporales</taxon>
        <taxon>Streptomycetaceae</taxon>
        <taxon>Streptomyces</taxon>
    </lineage>
</organism>
<gene>
    <name evidence="3" type="ORF">SMD44_03281</name>
</gene>
<name>A0A1Z1WBN2_9ACTN</name>
<dbReference type="Proteomes" id="UP000195880">
    <property type="component" value="Chromosome"/>
</dbReference>
<dbReference type="eggNOG" id="COG1396">
    <property type="taxonomic scope" value="Bacteria"/>
</dbReference>
<evidence type="ECO:0000313" key="4">
    <source>
        <dbReference type="Proteomes" id="UP000195880"/>
    </source>
</evidence>
<dbReference type="KEGG" id="salf:SMD44_03281"/>
<dbReference type="InterPro" id="IPR010982">
    <property type="entry name" value="Lambda_DNA-bd_dom_sf"/>
</dbReference>
<dbReference type="STRING" id="67267.GCA_000716675_01229"/>